<reference evidence="1 2" key="1">
    <citation type="journal article" date="2015" name="Genome Biol.">
        <title>Comparative genomics of Steinernema reveals deeply conserved gene regulatory networks.</title>
        <authorList>
            <person name="Dillman A.R."/>
            <person name="Macchietto M."/>
            <person name="Porter C.F."/>
            <person name="Rogers A."/>
            <person name="Williams B."/>
            <person name="Antoshechkin I."/>
            <person name="Lee M.M."/>
            <person name="Goodwin Z."/>
            <person name="Lu X."/>
            <person name="Lewis E.E."/>
            <person name="Goodrich-Blair H."/>
            <person name="Stock S.P."/>
            <person name="Adams B.J."/>
            <person name="Sternberg P.W."/>
            <person name="Mortazavi A."/>
        </authorList>
    </citation>
    <scope>NUCLEOTIDE SEQUENCE [LARGE SCALE GENOMIC DNA]</scope>
    <source>
        <strain evidence="1 2">ALL</strain>
    </source>
</reference>
<evidence type="ECO:0000313" key="2">
    <source>
        <dbReference type="Proteomes" id="UP000298663"/>
    </source>
</evidence>
<keyword evidence="2" id="KW-1185">Reference proteome</keyword>
<proteinExistence type="predicted"/>
<organism evidence="1 2">
    <name type="scientific">Steinernema carpocapsae</name>
    <name type="common">Entomopathogenic nematode</name>
    <dbReference type="NCBI Taxonomy" id="34508"/>
    <lineage>
        <taxon>Eukaryota</taxon>
        <taxon>Metazoa</taxon>
        <taxon>Ecdysozoa</taxon>
        <taxon>Nematoda</taxon>
        <taxon>Chromadorea</taxon>
        <taxon>Rhabditida</taxon>
        <taxon>Tylenchina</taxon>
        <taxon>Panagrolaimomorpha</taxon>
        <taxon>Strongyloidoidea</taxon>
        <taxon>Steinernematidae</taxon>
        <taxon>Steinernema</taxon>
    </lineage>
</organism>
<comment type="caution">
    <text evidence="1">The sequence shown here is derived from an EMBL/GenBank/DDBJ whole genome shotgun (WGS) entry which is preliminary data.</text>
</comment>
<dbReference type="Proteomes" id="UP000298663">
    <property type="component" value="Unassembled WGS sequence"/>
</dbReference>
<dbReference type="EMBL" id="AZBU02000003">
    <property type="protein sequence ID" value="TKR86525.1"/>
    <property type="molecule type" value="Genomic_DNA"/>
</dbReference>
<name>A0A4V6A4C8_STECR</name>
<reference evidence="1 2" key="2">
    <citation type="journal article" date="2019" name="G3 (Bethesda)">
        <title>Hybrid Assembly of the Genome of the Entomopathogenic Nematode Steinernema carpocapsae Identifies the X-Chromosome.</title>
        <authorList>
            <person name="Serra L."/>
            <person name="Macchietto M."/>
            <person name="Macias-Munoz A."/>
            <person name="McGill C.J."/>
            <person name="Rodriguez I.M."/>
            <person name="Rodriguez B."/>
            <person name="Murad R."/>
            <person name="Mortazavi A."/>
        </authorList>
    </citation>
    <scope>NUCLEOTIDE SEQUENCE [LARGE SCALE GENOMIC DNA]</scope>
    <source>
        <strain evidence="1 2">ALL</strain>
    </source>
</reference>
<dbReference type="AlphaFoldDB" id="A0A4V6A4C8"/>
<protein>
    <submittedName>
        <fullName evidence="1">Uncharacterized protein</fullName>
    </submittedName>
</protein>
<evidence type="ECO:0000313" key="1">
    <source>
        <dbReference type="EMBL" id="TKR86525.1"/>
    </source>
</evidence>
<accession>A0A4V6A4C8</accession>
<gene>
    <name evidence="1" type="ORF">L596_011102</name>
</gene>
<sequence>MIAMIRFKERSGFPDSKQQILQGESWSNSAIQLQFAARCASKPSFTMNCKNSHLLRSTWGKKATIHNFRGVWFLGIVDIEIGLRIVIAIQIKSNLHHPEPLSLFFSATNSSLPAASLTDSLHRKLFSILRIPFNHSRICPPLRSPESESQHLFLPLLLVGIHHNFSRVCSMHTSST</sequence>